<dbReference type="InterPro" id="IPR007168">
    <property type="entry name" value="Phageshock_PspC_N"/>
</dbReference>
<keyword evidence="4 6" id="KW-1133">Transmembrane helix</keyword>
<evidence type="ECO:0000256" key="2">
    <source>
        <dbReference type="ARBA" id="ARBA00022475"/>
    </source>
</evidence>
<dbReference type="AlphaFoldDB" id="A0A512DEP1"/>
<dbReference type="Pfam" id="PF04024">
    <property type="entry name" value="PspC"/>
    <property type="match status" value="1"/>
</dbReference>
<feature type="domain" description="Phage shock protein PspC N-terminal" evidence="7">
    <location>
        <begin position="11"/>
        <end position="68"/>
    </location>
</feature>
<protein>
    <recommendedName>
        <fullName evidence="7">Phage shock protein PspC N-terminal domain-containing protein</fullName>
    </recommendedName>
</protein>
<dbReference type="PANTHER" id="PTHR33885:SF3">
    <property type="entry name" value="PHAGE SHOCK PROTEIN C"/>
    <property type="match status" value="1"/>
</dbReference>
<dbReference type="InterPro" id="IPR052027">
    <property type="entry name" value="PspC"/>
</dbReference>
<reference evidence="8 9" key="1">
    <citation type="submission" date="2019-07" db="EMBL/GenBank/DDBJ databases">
        <title>Whole genome shotgun sequence of Cellulomonas aerilata NBRC 106308.</title>
        <authorList>
            <person name="Hosoyama A."/>
            <person name="Uohara A."/>
            <person name="Ohji S."/>
            <person name="Ichikawa N."/>
        </authorList>
    </citation>
    <scope>NUCLEOTIDE SEQUENCE [LARGE SCALE GENOMIC DNA]</scope>
    <source>
        <strain evidence="8 9">NBRC 106308</strain>
    </source>
</reference>
<evidence type="ECO:0000256" key="6">
    <source>
        <dbReference type="SAM" id="Phobius"/>
    </source>
</evidence>
<dbReference type="Proteomes" id="UP000321181">
    <property type="component" value="Unassembled WGS sequence"/>
</dbReference>
<keyword evidence="9" id="KW-1185">Reference proteome</keyword>
<dbReference type="PANTHER" id="PTHR33885">
    <property type="entry name" value="PHAGE SHOCK PROTEIN C"/>
    <property type="match status" value="1"/>
</dbReference>
<keyword evidence="2" id="KW-1003">Cell membrane</keyword>
<gene>
    <name evidence="8" type="ORF">CAE01nite_26500</name>
</gene>
<name>A0A512DEP1_9CELL</name>
<evidence type="ECO:0000256" key="3">
    <source>
        <dbReference type="ARBA" id="ARBA00022692"/>
    </source>
</evidence>
<keyword evidence="3 6" id="KW-0812">Transmembrane</keyword>
<evidence type="ECO:0000256" key="1">
    <source>
        <dbReference type="ARBA" id="ARBA00004162"/>
    </source>
</evidence>
<dbReference type="EMBL" id="BJYY01000016">
    <property type="protein sequence ID" value="GEO34925.1"/>
    <property type="molecule type" value="Genomic_DNA"/>
</dbReference>
<evidence type="ECO:0000259" key="7">
    <source>
        <dbReference type="Pfam" id="PF04024"/>
    </source>
</evidence>
<dbReference type="OrthoDB" id="7359894at2"/>
<keyword evidence="5 6" id="KW-0472">Membrane</keyword>
<feature type="transmembrane region" description="Helical" evidence="6">
    <location>
        <begin position="41"/>
        <end position="65"/>
    </location>
</feature>
<comment type="subcellular location">
    <subcellularLocation>
        <location evidence="1">Cell membrane</location>
        <topology evidence="1">Single-pass membrane protein</topology>
    </subcellularLocation>
</comment>
<proteinExistence type="predicted"/>
<organism evidence="8 9">
    <name type="scientific">Cellulomonas aerilata</name>
    <dbReference type="NCBI Taxonomy" id="515326"/>
    <lineage>
        <taxon>Bacteria</taxon>
        <taxon>Bacillati</taxon>
        <taxon>Actinomycetota</taxon>
        <taxon>Actinomycetes</taxon>
        <taxon>Micrococcales</taxon>
        <taxon>Cellulomonadaceae</taxon>
        <taxon>Cellulomonas</taxon>
    </lineage>
</organism>
<evidence type="ECO:0000256" key="4">
    <source>
        <dbReference type="ARBA" id="ARBA00022989"/>
    </source>
</evidence>
<dbReference type="GO" id="GO:0005886">
    <property type="term" value="C:plasma membrane"/>
    <property type="evidence" value="ECO:0007669"/>
    <property type="project" value="UniProtKB-SubCell"/>
</dbReference>
<sequence length="75" mass="8410">MNVHESLGRQGLYRPLGNRVLGGVLAGLGRRFGIDPWPTRVLFLLALMVLPGSQLIVYPVLWVLMPSERYAPRPQ</sequence>
<evidence type="ECO:0000313" key="8">
    <source>
        <dbReference type="EMBL" id="GEO34925.1"/>
    </source>
</evidence>
<accession>A0A512DEP1</accession>
<comment type="caution">
    <text evidence="8">The sequence shown here is derived from an EMBL/GenBank/DDBJ whole genome shotgun (WGS) entry which is preliminary data.</text>
</comment>
<evidence type="ECO:0000313" key="9">
    <source>
        <dbReference type="Proteomes" id="UP000321181"/>
    </source>
</evidence>
<evidence type="ECO:0000256" key="5">
    <source>
        <dbReference type="ARBA" id="ARBA00023136"/>
    </source>
</evidence>
<dbReference type="RefSeq" id="WP_146905368.1">
    <property type="nucleotide sequence ID" value="NZ_BAAARM010000001.1"/>
</dbReference>